<reference evidence="2 3" key="1">
    <citation type="submission" date="2019-06" db="EMBL/GenBank/DDBJ databases">
        <title>Paenimaribius caenipelagi gen. nov., sp. nov., isolated from a tidal flat.</title>
        <authorList>
            <person name="Yoon J.-H."/>
        </authorList>
    </citation>
    <scope>NUCLEOTIDE SEQUENCE [LARGE SCALE GENOMIC DNA]</scope>
    <source>
        <strain evidence="2 3">JBTF-M29</strain>
    </source>
</reference>
<dbReference type="AlphaFoldDB" id="A0A547PM66"/>
<feature type="transmembrane region" description="Helical" evidence="1">
    <location>
        <begin position="171"/>
        <end position="192"/>
    </location>
</feature>
<proteinExistence type="predicted"/>
<organism evidence="2 3">
    <name type="scientific">Palleronia caenipelagi</name>
    <dbReference type="NCBI Taxonomy" id="2489174"/>
    <lineage>
        <taxon>Bacteria</taxon>
        <taxon>Pseudomonadati</taxon>
        <taxon>Pseudomonadota</taxon>
        <taxon>Alphaproteobacteria</taxon>
        <taxon>Rhodobacterales</taxon>
        <taxon>Roseobacteraceae</taxon>
        <taxon>Palleronia</taxon>
    </lineage>
</organism>
<evidence type="ECO:0000313" key="3">
    <source>
        <dbReference type="Proteomes" id="UP000318590"/>
    </source>
</evidence>
<sequence length="321" mass="35613">MGDPVVAVTNDRFWRVGFGKGYLSRFAEYDASHHILIMWKAIWTIAGKMGLLAGALSITLLVQHSLNVGLAPALQLVLDYYEWFRSALLSPLDPIAELLAAKIAQFLNLHIELSEHWGDVFVLMVLYLGARAKAYWDTGARSHATIRLGLGVVISFITSILAGIWNDVGVLPSLMIVLTVIFGLFVFDALDASWAALAYRRSDQTWVDEFRRYLGFSLPTIAVAATALILSMFLYLVGIIPSSARLGSTSLLIFAFALALYWAWRGWALSGQTEYREESETRWKRFRRSSTTRIAVLMLMAMAGSACFFAMNAGHALFVAG</sequence>
<feature type="transmembrane region" description="Helical" evidence="1">
    <location>
        <begin position="41"/>
        <end position="62"/>
    </location>
</feature>
<evidence type="ECO:0000256" key="1">
    <source>
        <dbReference type="SAM" id="Phobius"/>
    </source>
</evidence>
<keyword evidence="3" id="KW-1185">Reference proteome</keyword>
<dbReference type="RefSeq" id="WP_142836007.1">
    <property type="nucleotide sequence ID" value="NZ_VFSV01000051.1"/>
</dbReference>
<keyword evidence="1" id="KW-0472">Membrane</keyword>
<feature type="transmembrane region" description="Helical" evidence="1">
    <location>
        <begin position="246"/>
        <end position="264"/>
    </location>
</feature>
<protein>
    <submittedName>
        <fullName evidence="2">Uncharacterized protein</fullName>
    </submittedName>
</protein>
<dbReference type="EMBL" id="VFSV01000051">
    <property type="protein sequence ID" value="TRD15227.1"/>
    <property type="molecule type" value="Genomic_DNA"/>
</dbReference>
<accession>A0A547PM66</accession>
<feature type="transmembrane region" description="Helical" evidence="1">
    <location>
        <begin position="294"/>
        <end position="318"/>
    </location>
</feature>
<comment type="caution">
    <text evidence="2">The sequence shown here is derived from an EMBL/GenBank/DDBJ whole genome shotgun (WGS) entry which is preliminary data.</text>
</comment>
<dbReference type="Proteomes" id="UP000318590">
    <property type="component" value="Unassembled WGS sequence"/>
</dbReference>
<evidence type="ECO:0000313" key="2">
    <source>
        <dbReference type="EMBL" id="TRD15227.1"/>
    </source>
</evidence>
<gene>
    <name evidence="2" type="ORF">FEV53_17310</name>
</gene>
<feature type="transmembrane region" description="Helical" evidence="1">
    <location>
        <begin position="148"/>
        <end position="165"/>
    </location>
</feature>
<keyword evidence="1" id="KW-0812">Transmembrane</keyword>
<feature type="transmembrane region" description="Helical" evidence="1">
    <location>
        <begin position="213"/>
        <end position="240"/>
    </location>
</feature>
<name>A0A547PM66_9RHOB</name>
<keyword evidence="1" id="KW-1133">Transmembrane helix</keyword>